<organism evidence="2">
    <name type="scientific">bioreactor metagenome</name>
    <dbReference type="NCBI Taxonomy" id="1076179"/>
    <lineage>
        <taxon>unclassified sequences</taxon>
        <taxon>metagenomes</taxon>
        <taxon>ecological metagenomes</taxon>
    </lineage>
</organism>
<evidence type="ECO:0008006" key="3">
    <source>
        <dbReference type="Google" id="ProtNLM"/>
    </source>
</evidence>
<name>A0A644ZRV9_9ZZZZ</name>
<feature type="transmembrane region" description="Helical" evidence="1">
    <location>
        <begin position="6"/>
        <end position="23"/>
    </location>
</feature>
<sequence length="132" mass="15321">MWVLVIILIGFGGLLMLVTFLNRKKKQEDVEIKVQIDEECCGAHEVCDRDSLLSSDCEIIYYDDEELDVMANINPSDYTEEQIKQFSDVFYTLKENDVAGWLRSLQLRTIELPSGLKEEALMIVRERRTVNK</sequence>
<evidence type="ECO:0000313" key="2">
    <source>
        <dbReference type="EMBL" id="MPM43690.1"/>
    </source>
</evidence>
<proteinExistence type="predicted"/>
<dbReference type="AlphaFoldDB" id="A0A644ZRV9"/>
<comment type="caution">
    <text evidence="2">The sequence shown here is derived from an EMBL/GenBank/DDBJ whole genome shotgun (WGS) entry which is preliminary data.</text>
</comment>
<accession>A0A644ZRV9</accession>
<keyword evidence="1" id="KW-0472">Membrane</keyword>
<keyword evidence="1" id="KW-0812">Transmembrane</keyword>
<reference evidence="2" key="1">
    <citation type="submission" date="2019-08" db="EMBL/GenBank/DDBJ databases">
        <authorList>
            <person name="Kucharzyk K."/>
            <person name="Murdoch R.W."/>
            <person name="Higgins S."/>
            <person name="Loffler F."/>
        </authorList>
    </citation>
    <scope>NUCLEOTIDE SEQUENCE</scope>
</reference>
<dbReference type="EMBL" id="VSSQ01010198">
    <property type="protein sequence ID" value="MPM43690.1"/>
    <property type="molecule type" value="Genomic_DNA"/>
</dbReference>
<evidence type="ECO:0000256" key="1">
    <source>
        <dbReference type="SAM" id="Phobius"/>
    </source>
</evidence>
<gene>
    <name evidence="2" type="ORF">SDC9_90367</name>
</gene>
<protein>
    <recommendedName>
        <fullName evidence="3">Phospholipase</fullName>
    </recommendedName>
</protein>
<keyword evidence="1" id="KW-1133">Transmembrane helix</keyword>